<proteinExistence type="inferred from homology"/>
<comment type="pathway">
    <text evidence="2">Glycan metabolism; osmoregulated periplasmic glucan (OPG) biosynthesis.</text>
</comment>
<dbReference type="PANTHER" id="PTHR43867">
    <property type="entry name" value="CELLULOSE SYNTHASE CATALYTIC SUBUNIT A [UDP-FORMING]"/>
    <property type="match status" value="1"/>
</dbReference>
<evidence type="ECO:0000256" key="10">
    <source>
        <dbReference type="ARBA" id="ARBA00022989"/>
    </source>
</evidence>
<dbReference type="AlphaFoldDB" id="A0A518AX30"/>
<evidence type="ECO:0000256" key="5">
    <source>
        <dbReference type="ARBA" id="ARBA00022475"/>
    </source>
</evidence>
<evidence type="ECO:0000256" key="11">
    <source>
        <dbReference type="ARBA" id="ARBA00023136"/>
    </source>
</evidence>
<sequence length="689" mass="75475">MTSSTSLVRIGVWSLTLITTAVGTIALNELAARDGFGLIDLLSLVLFGLLTAWVSFFFWMSTVGFLRLTLGREFASKPVSDIRRTRDTPVDLPTTAVLVPVYNEDPATVFAGIQAMIESVAAEGLCETFDFFVLSDTTDAEVWVEEVLHWNQLLDRIGDSPKVYYRRRPKNVARKAGNIADFCKRWGTHYPYMIVLDADSLMPGHVLAEMVRRMENEPDVGLLQTPPLPLGGDSLLSRGQQFVAKLCGAALQEGLRCFIGDDGNYWGHNAIIRTQAFTGHCGLSNLPGERPFGGSIMSHDFVEAALMRRAGIKVRFAPDLAESYEQGPRTLLDYATRDQRWCQGNLQHLRIACGKGIPMMSRWHMIGGIMSYLASPLWLLFIIVGLLSVTVSGGAASVIADGRGNAISSATLALAIFGTVMAMLVMPRLYGLGLILLGDREESTFYGGAGRLVASTLLEFVVSVLLAPILLAFHTEFVQACLRGRRVEWDAQNRGDTGTTWGEAYQAHFRHTMLGLGLGLVAWWAAPAAFVWLLPVVVGLVLSMPLSVLVSSPGIGQFVGRLGLLLVPEESRRPAVLRRFDELSSENDQPHARDGSACEHLLRDPAANRTFLELLEDVSETRGFDVPPSPKLMSRALASMDSLSNDEKLEVLGNPLALRTLHREKWIPADLDSAMNRQQSSHPPSAISS</sequence>
<name>A0A518AX30_9BACT</name>
<feature type="transmembrane region" description="Helical" evidence="12">
    <location>
        <begin position="369"/>
        <end position="400"/>
    </location>
</feature>
<keyword evidence="11 12" id="KW-0472">Membrane</keyword>
<evidence type="ECO:0000256" key="2">
    <source>
        <dbReference type="ARBA" id="ARBA00005001"/>
    </source>
</evidence>
<keyword evidence="7 14" id="KW-0328">Glycosyltransferase</keyword>
<keyword evidence="15" id="KW-1185">Reference proteome</keyword>
<gene>
    <name evidence="14" type="primary">mdoH</name>
    <name evidence="14" type="ORF">Pan216_01020</name>
</gene>
<organism evidence="14 15">
    <name type="scientific">Kolteria novifilia</name>
    <dbReference type="NCBI Taxonomy" id="2527975"/>
    <lineage>
        <taxon>Bacteria</taxon>
        <taxon>Pseudomonadati</taxon>
        <taxon>Planctomycetota</taxon>
        <taxon>Planctomycetia</taxon>
        <taxon>Kolteriales</taxon>
        <taxon>Kolteriaceae</taxon>
        <taxon>Kolteria</taxon>
    </lineage>
</organism>
<evidence type="ECO:0000256" key="9">
    <source>
        <dbReference type="ARBA" id="ARBA00022692"/>
    </source>
</evidence>
<dbReference type="InterPro" id="IPR001173">
    <property type="entry name" value="Glyco_trans_2-like"/>
</dbReference>
<evidence type="ECO:0000256" key="7">
    <source>
        <dbReference type="ARBA" id="ARBA00022676"/>
    </source>
</evidence>
<dbReference type="EMBL" id="CP036279">
    <property type="protein sequence ID" value="QDU59274.1"/>
    <property type="molecule type" value="Genomic_DNA"/>
</dbReference>
<evidence type="ECO:0000256" key="1">
    <source>
        <dbReference type="ARBA" id="ARBA00004429"/>
    </source>
</evidence>
<evidence type="ECO:0000256" key="4">
    <source>
        <dbReference type="ARBA" id="ARBA00020585"/>
    </source>
</evidence>
<evidence type="ECO:0000259" key="13">
    <source>
        <dbReference type="Pfam" id="PF13632"/>
    </source>
</evidence>
<evidence type="ECO:0000256" key="8">
    <source>
        <dbReference type="ARBA" id="ARBA00022679"/>
    </source>
</evidence>
<evidence type="ECO:0000313" key="15">
    <source>
        <dbReference type="Proteomes" id="UP000317093"/>
    </source>
</evidence>
<dbReference type="CDD" id="cd04191">
    <property type="entry name" value="Glucan_BSP_MdoH"/>
    <property type="match status" value="1"/>
</dbReference>
<comment type="similarity">
    <text evidence="3">Belongs to the glycosyltransferase 2 family. OpgH subfamily.</text>
</comment>
<feature type="transmembrane region" description="Helical" evidence="12">
    <location>
        <begin position="521"/>
        <end position="542"/>
    </location>
</feature>
<reference evidence="14 15" key="1">
    <citation type="submission" date="2019-02" db="EMBL/GenBank/DDBJ databases">
        <title>Deep-cultivation of Planctomycetes and their phenomic and genomic characterization uncovers novel biology.</title>
        <authorList>
            <person name="Wiegand S."/>
            <person name="Jogler M."/>
            <person name="Boedeker C."/>
            <person name="Pinto D."/>
            <person name="Vollmers J."/>
            <person name="Rivas-Marin E."/>
            <person name="Kohn T."/>
            <person name="Peeters S.H."/>
            <person name="Heuer A."/>
            <person name="Rast P."/>
            <person name="Oberbeckmann S."/>
            <person name="Bunk B."/>
            <person name="Jeske O."/>
            <person name="Meyerdierks A."/>
            <person name="Storesund J.E."/>
            <person name="Kallscheuer N."/>
            <person name="Luecker S."/>
            <person name="Lage O.M."/>
            <person name="Pohl T."/>
            <person name="Merkel B.J."/>
            <person name="Hornburger P."/>
            <person name="Mueller R.-W."/>
            <person name="Bruemmer F."/>
            <person name="Labrenz M."/>
            <person name="Spormann A.M."/>
            <person name="Op den Camp H."/>
            <person name="Overmann J."/>
            <person name="Amann R."/>
            <person name="Jetten M.S.M."/>
            <person name="Mascher T."/>
            <person name="Medema M.H."/>
            <person name="Devos D.P."/>
            <person name="Kaster A.-K."/>
            <person name="Ovreas L."/>
            <person name="Rohde M."/>
            <person name="Galperin M.Y."/>
            <person name="Jogler C."/>
        </authorList>
    </citation>
    <scope>NUCLEOTIDE SEQUENCE [LARGE SCALE GENOMIC DNA]</scope>
    <source>
        <strain evidence="14 15">Pan216</strain>
    </source>
</reference>
<protein>
    <recommendedName>
        <fullName evidence="4">Glucans biosynthesis glucosyltransferase H</fullName>
    </recommendedName>
</protein>
<feature type="transmembrane region" description="Helical" evidence="12">
    <location>
        <begin position="412"/>
        <end position="437"/>
    </location>
</feature>
<keyword evidence="5" id="KW-1003">Cell membrane</keyword>
<feature type="transmembrane region" description="Helical" evidence="12">
    <location>
        <begin position="7"/>
        <end position="27"/>
    </location>
</feature>
<dbReference type="GO" id="GO:0005886">
    <property type="term" value="C:plasma membrane"/>
    <property type="evidence" value="ECO:0007669"/>
    <property type="project" value="UniProtKB-SubCell"/>
</dbReference>
<dbReference type="Pfam" id="PF13632">
    <property type="entry name" value="Glyco_trans_2_3"/>
    <property type="match status" value="1"/>
</dbReference>
<dbReference type="SUPFAM" id="SSF53448">
    <property type="entry name" value="Nucleotide-diphospho-sugar transferases"/>
    <property type="match status" value="1"/>
</dbReference>
<dbReference type="PANTHER" id="PTHR43867:SF5">
    <property type="entry name" value="GLUCANS BIOSYNTHESIS GLUCOSYLTRANSFERASE H"/>
    <property type="match status" value="1"/>
</dbReference>
<keyword evidence="6" id="KW-0997">Cell inner membrane</keyword>
<feature type="domain" description="Glycosyltransferase 2-like" evidence="13">
    <location>
        <begin position="194"/>
        <end position="388"/>
    </location>
</feature>
<dbReference type="GO" id="GO:0016758">
    <property type="term" value="F:hexosyltransferase activity"/>
    <property type="evidence" value="ECO:0007669"/>
    <property type="project" value="TreeGrafter"/>
</dbReference>
<dbReference type="Gene3D" id="3.90.550.10">
    <property type="entry name" value="Spore Coat Polysaccharide Biosynthesis Protein SpsA, Chain A"/>
    <property type="match status" value="1"/>
</dbReference>
<dbReference type="RefSeq" id="WP_419193105.1">
    <property type="nucleotide sequence ID" value="NZ_CP036279.1"/>
</dbReference>
<evidence type="ECO:0000256" key="6">
    <source>
        <dbReference type="ARBA" id="ARBA00022519"/>
    </source>
</evidence>
<evidence type="ECO:0000256" key="12">
    <source>
        <dbReference type="SAM" id="Phobius"/>
    </source>
</evidence>
<dbReference type="NCBIfam" id="NF003958">
    <property type="entry name" value="PRK05454.2-1"/>
    <property type="match status" value="1"/>
</dbReference>
<dbReference type="KEGG" id="knv:Pan216_01020"/>
<accession>A0A518AX30</accession>
<keyword evidence="8 14" id="KW-0808">Transferase</keyword>
<dbReference type="NCBIfam" id="NF003962">
    <property type="entry name" value="PRK05454.2-5"/>
    <property type="match status" value="1"/>
</dbReference>
<feature type="transmembrane region" description="Helical" evidence="12">
    <location>
        <begin position="449"/>
        <end position="473"/>
    </location>
</feature>
<keyword evidence="10 12" id="KW-1133">Transmembrane helix</keyword>
<evidence type="ECO:0000313" key="14">
    <source>
        <dbReference type="EMBL" id="QDU59274.1"/>
    </source>
</evidence>
<dbReference type="InterPro" id="IPR029044">
    <property type="entry name" value="Nucleotide-diphossugar_trans"/>
</dbReference>
<dbReference type="InterPro" id="IPR050321">
    <property type="entry name" value="Glycosyltr_2/OpgH_subfam"/>
</dbReference>
<dbReference type="Proteomes" id="UP000317093">
    <property type="component" value="Chromosome"/>
</dbReference>
<evidence type="ECO:0000256" key="3">
    <source>
        <dbReference type="ARBA" id="ARBA00009337"/>
    </source>
</evidence>
<feature type="transmembrane region" description="Helical" evidence="12">
    <location>
        <begin position="39"/>
        <end position="60"/>
    </location>
</feature>
<comment type="subcellular location">
    <subcellularLocation>
        <location evidence="1">Cell inner membrane</location>
        <topology evidence="1">Multi-pass membrane protein</topology>
    </subcellularLocation>
</comment>
<keyword evidence="9 12" id="KW-0812">Transmembrane</keyword>